<dbReference type="AlphaFoldDB" id="K0NHN1"/>
<dbReference type="InterPro" id="IPR050557">
    <property type="entry name" value="RTX_toxin/Mannuronan_C5-epim"/>
</dbReference>
<evidence type="ECO:0000313" key="4">
    <source>
        <dbReference type="Proteomes" id="UP000007347"/>
    </source>
</evidence>
<dbReference type="PANTHER" id="PTHR38340:SF1">
    <property type="entry name" value="S-LAYER PROTEIN"/>
    <property type="match status" value="1"/>
</dbReference>
<gene>
    <name evidence="3" type="ordered locus">TOL2_C26520</name>
</gene>
<dbReference type="Gene3D" id="3.40.50.1820">
    <property type="entry name" value="alpha/beta hydrolase"/>
    <property type="match status" value="1"/>
</dbReference>
<dbReference type="InterPro" id="IPR001343">
    <property type="entry name" value="Hemolysn_Ca-bd"/>
</dbReference>
<dbReference type="OrthoDB" id="5319010at2"/>
<dbReference type="SUPFAM" id="SSF53474">
    <property type="entry name" value="alpha/beta-Hydrolases"/>
    <property type="match status" value="1"/>
</dbReference>
<accession>K0NHN1</accession>
<dbReference type="STRING" id="651182.TOL2_C26520"/>
<dbReference type="Proteomes" id="UP000007347">
    <property type="component" value="Chromosome"/>
</dbReference>
<dbReference type="KEGG" id="dto:TOL2_C26520"/>
<protein>
    <submittedName>
        <fullName evidence="3">Putative hemolysin-type lysine-binding protein</fullName>
    </submittedName>
</protein>
<name>K0NHN1_DESTT</name>
<dbReference type="SUPFAM" id="SSF51120">
    <property type="entry name" value="beta-Roll"/>
    <property type="match status" value="3"/>
</dbReference>
<evidence type="ECO:0000313" key="3">
    <source>
        <dbReference type="EMBL" id="CCK80811.1"/>
    </source>
</evidence>
<dbReference type="InterPro" id="IPR018511">
    <property type="entry name" value="Hemolysin-typ_Ca-bd_CS"/>
</dbReference>
<dbReference type="EMBL" id="FO203503">
    <property type="protein sequence ID" value="CCK80811.1"/>
    <property type="molecule type" value="Genomic_DNA"/>
</dbReference>
<dbReference type="Pfam" id="PF26363">
    <property type="entry name" value="Phospholipase-like"/>
    <property type="match status" value="1"/>
</dbReference>
<dbReference type="HOGENOM" id="CLU_316363_0_0_7"/>
<evidence type="ECO:0000256" key="1">
    <source>
        <dbReference type="ARBA" id="ARBA00004613"/>
    </source>
</evidence>
<dbReference type="PANTHER" id="PTHR38340">
    <property type="entry name" value="S-LAYER PROTEIN"/>
    <property type="match status" value="1"/>
</dbReference>
<comment type="subcellular location">
    <subcellularLocation>
        <location evidence="1">Secreted</location>
    </subcellularLocation>
</comment>
<dbReference type="Gene3D" id="2.150.10.10">
    <property type="entry name" value="Serralysin-like metalloprotease, C-terminal"/>
    <property type="match status" value="3"/>
</dbReference>
<proteinExistence type="predicted"/>
<dbReference type="Pfam" id="PF00353">
    <property type="entry name" value="HemolysinCabind"/>
    <property type="match status" value="7"/>
</dbReference>
<reference evidence="3 4" key="1">
    <citation type="journal article" date="2013" name="Environ. Microbiol.">
        <title>Complete genome, catabolic sub-proteomes and key-metabolites of Desulfobacula toluolica Tol2, a marine, aromatic compound-degrading, sulfate-reducing bacterium.</title>
        <authorList>
            <person name="Wohlbrand L."/>
            <person name="Jacob J.H."/>
            <person name="Kube M."/>
            <person name="Mussmann M."/>
            <person name="Jarling R."/>
            <person name="Beck A."/>
            <person name="Amann R."/>
            <person name="Wilkes H."/>
            <person name="Reinhardt R."/>
            <person name="Rabus R."/>
        </authorList>
    </citation>
    <scope>NUCLEOTIDE SEQUENCE [LARGE SCALE GENOMIC DNA]</scope>
    <source>
        <strain evidence="4">DSM 7467 / Tol2</strain>
    </source>
</reference>
<organism evidence="3 4">
    <name type="scientific">Desulfobacula toluolica (strain DSM 7467 / Tol2)</name>
    <dbReference type="NCBI Taxonomy" id="651182"/>
    <lineage>
        <taxon>Bacteria</taxon>
        <taxon>Pseudomonadati</taxon>
        <taxon>Thermodesulfobacteriota</taxon>
        <taxon>Desulfobacteria</taxon>
        <taxon>Desulfobacterales</taxon>
        <taxon>Desulfobacteraceae</taxon>
        <taxon>Desulfobacula</taxon>
    </lineage>
</organism>
<sequence length="922" mass="99058">MAIDSNIITDMGQLSALTYKNYPSESSNSLLNKGKILQGTFNIGQDSFSLNNSYTVKDYADTPSDMQALLLEKNDSTGNPTGEYIIAFRGTQEKMDIGVDAIIGLANYNPQFNDAKAFVQQMMTDHNISSSNLTLTGHSLGAILTQSVGAVLGIKGYAYNPYGTERLLTMWESYTDSLGEALIQVGIYQVLNAFGLDSSYAQFAADNILNVSFNDCGTLNGGILSNFASELTSDHLGTYLPVFGDNEGLSGHSMVVLNNAISYYNEIIAHFTDETDYDDLSTAYALSGENGFNRLNNTFGKLDIAHAAGNSLQFKFLDKSSITDFQSQASDQAHLFSLRALNPFAIIGANYSIVNENGELDIDNYSDKYIEDRSTFLYYLAHPDEKLPSGEDTIQFTDKRLGINTTAWKSGIGVDLTIRDYFWGTEVRDEFGSNGNTGDDHLYGMGGNDTLKGYGGEDYIEGGEGQDTMYGGGDKDTFYIQGEDDDYDIFNGGDHNEDTILGSEGNDTIRVHDFSGENTVEIIDGRGGENVIAGTGMVDTIDMSGTALIDIDRIEGGDGADTIKGCLADDTIYGGSKDQIEDNAVDQLEGGAGNDIYYAGTGDVINDLDGRGTVWFEGRELSGLTWTGLSPDSNIYSDSDENYYALFDNTSNTLIVSHSSTNHYIKIENFSDGTLGLTLEDYTPPSDYDYTLIGSADDDESDYHPDYDLGTYSYGFGDNADITADMSTSISLEIYGGAGSDYILGLPWDDYLNGGGGDDHIVSNSNSTMAPDIVGDVMDGGDGNDLIQDTGNVGSVMLGGAGFDILNGYRGNDTMSGGSQTDVLTGHAGDDYLSGGDGNDVLLGDNDLFWTNSIMGMLGPNMVDFTFDQAGWITDVNFNGAMSVKDGDTITVTGIGGGDIYFDIPAGNDFLDGGNGNDHLYD</sequence>
<dbReference type="PRINTS" id="PR00313">
    <property type="entry name" value="CABNDNGRPT"/>
</dbReference>
<keyword evidence="4" id="KW-1185">Reference proteome</keyword>
<evidence type="ECO:0000256" key="2">
    <source>
        <dbReference type="ARBA" id="ARBA00022525"/>
    </source>
</evidence>
<dbReference type="PROSITE" id="PS00330">
    <property type="entry name" value="HEMOLYSIN_CALCIUM"/>
    <property type="match status" value="2"/>
</dbReference>
<dbReference type="PATRIC" id="fig|651182.5.peg.3126"/>
<dbReference type="GO" id="GO:0005509">
    <property type="term" value="F:calcium ion binding"/>
    <property type="evidence" value="ECO:0007669"/>
    <property type="project" value="InterPro"/>
</dbReference>
<keyword evidence="2" id="KW-0964">Secreted</keyword>
<dbReference type="GO" id="GO:0005576">
    <property type="term" value="C:extracellular region"/>
    <property type="evidence" value="ECO:0007669"/>
    <property type="project" value="UniProtKB-SubCell"/>
</dbReference>
<dbReference type="InterPro" id="IPR011049">
    <property type="entry name" value="Serralysin-like_metalloprot_C"/>
</dbReference>
<dbReference type="InterPro" id="IPR029058">
    <property type="entry name" value="AB_hydrolase_fold"/>
</dbReference>
<dbReference type="RefSeq" id="WP_014958102.1">
    <property type="nucleotide sequence ID" value="NC_018645.1"/>
</dbReference>